<dbReference type="Proteomes" id="UP000095751">
    <property type="component" value="Unassembled WGS sequence"/>
</dbReference>
<evidence type="ECO:0000256" key="5">
    <source>
        <dbReference type="SAM" id="MobiDB-lite"/>
    </source>
</evidence>
<proteinExistence type="inferred from homology"/>
<dbReference type="SUPFAM" id="SSF53649">
    <property type="entry name" value="Alkaline phosphatase-like"/>
    <property type="match status" value="1"/>
</dbReference>
<dbReference type="InParanoid" id="A0A1E7EQV0"/>
<keyword evidence="3" id="KW-0378">Hydrolase</keyword>
<dbReference type="GO" id="GO:0004065">
    <property type="term" value="F:arylsulfatase activity"/>
    <property type="evidence" value="ECO:0007669"/>
    <property type="project" value="TreeGrafter"/>
</dbReference>
<evidence type="ECO:0000256" key="2">
    <source>
        <dbReference type="ARBA" id="ARBA00022723"/>
    </source>
</evidence>
<dbReference type="PANTHER" id="PTHR42693">
    <property type="entry name" value="ARYLSULFATASE FAMILY MEMBER"/>
    <property type="match status" value="1"/>
</dbReference>
<comment type="similarity">
    <text evidence="1">Belongs to the sulfatase family.</text>
</comment>
<dbReference type="OrthoDB" id="195633at2759"/>
<dbReference type="Gene3D" id="3.30.1120.10">
    <property type="match status" value="1"/>
</dbReference>
<dbReference type="InterPro" id="IPR050738">
    <property type="entry name" value="Sulfatase"/>
</dbReference>
<dbReference type="Pfam" id="PF14707">
    <property type="entry name" value="Sulfatase_C"/>
    <property type="match status" value="1"/>
</dbReference>
<dbReference type="InterPro" id="IPR000917">
    <property type="entry name" value="Sulfatase_N"/>
</dbReference>
<feature type="domain" description="Sulfatase N-terminal" evidence="6">
    <location>
        <begin position="96"/>
        <end position="515"/>
    </location>
</feature>
<evidence type="ECO:0000256" key="3">
    <source>
        <dbReference type="ARBA" id="ARBA00022801"/>
    </source>
</evidence>
<evidence type="ECO:0000256" key="4">
    <source>
        <dbReference type="ARBA" id="ARBA00022837"/>
    </source>
</evidence>
<feature type="compositionally biased region" description="Low complexity" evidence="5">
    <location>
        <begin position="138"/>
        <end position="154"/>
    </location>
</feature>
<dbReference type="PANTHER" id="PTHR42693:SF11">
    <property type="entry name" value="ARYLSULFATASE A"/>
    <property type="match status" value="1"/>
</dbReference>
<keyword evidence="4" id="KW-0106">Calcium</keyword>
<dbReference type="Gene3D" id="3.40.720.10">
    <property type="entry name" value="Alkaline Phosphatase, subunit A"/>
    <property type="match status" value="1"/>
</dbReference>
<name>A0A1E7EQV0_9STRA</name>
<reference evidence="7 8" key="1">
    <citation type="submission" date="2016-09" db="EMBL/GenBank/DDBJ databases">
        <title>Extensive genetic diversity and differential bi-allelic expression allows diatom success in the polar Southern Ocean.</title>
        <authorList>
            <consortium name="DOE Joint Genome Institute"/>
            <person name="Mock T."/>
            <person name="Otillar R.P."/>
            <person name="Strauss J."/>
            <person name="Dupont C."/>
            <person name="Frickenhaus S."/>
            <person name="Maumus F."/>
            <person name="Mcmullan M."/>
            <person name="Sanges R."/>
            <person name="Schmutz J."/>
            <person name="Toseland A."/>
            <person name="Valas R."/>
            <person name="Veluchamy A."/>
            <person name="Ward B.J."/>
            <person name="Allen A."/>
            <person name="Barry K."/>
            <person name="Falciatore A."/>
            <person name="Ferrante M."/>
            <person name="Fortunato A.E."/>
            <person name="Gloeckner G."/>
            <person name="Gruber A."/>
            <person name="Hipkin R."/>
            <person name="Janech M."/>
            <person name="Kroth P."/>
            <person name="Leese F."/>
            <person name="Lindquist E."/>
            <person name="Lyon B.R."/>
            <person name="Martin J."/>
            <person name="Mayer C."/>
            <person name="Parker M."/>
            <person name="Quesneville H."/>
            <person name="Raymond J."/>
            <person name="Uhlig C."/>
            <person name="Valentin K.U."/>
            <person name="Worden A.Z."/>
            <person name="Armbrust E.V."/>
            <person name="Bowler C."/>
            <person name="Green B."/>
            <person name="Moulton V."/>
            <person name="Van Oosterhout C."/>
            <person name="Grigoriev I."/>
        </authorList>
    </citation>
    <scope>NUCLEOTIDE SEQUENCE [LARGE SCALE GENOMIC DNA]</scope>
    <source>
        <strain evidence="7 8">CCMP1102</strain>
    </source>
</reference>
<sequence>MMMGFFISDNKDDEEEEGDDCYRYGYRYRYRDNSVTTRKIRCLFLFPILLSSMILYTLSCNVMASSSDTNNSHDRSNDNTIPSSKSKKKKSKRAPPNIVILLADNLAYDDVGVFRQQLQQQDNDGGDGCSDDEEENIRSGSTSRSTSTTNTSRTHNLDKAALDGRRLLNWNSPAVLCSASRAALLTGKYPIRTGIYPRVFEPDAAYGLLPNETTLADYLHDEGYSTKIVGKWHLGQRPEYLPTKRGFDEWFGIPYHMSGGSIDDHVCGKDTTGKMWLPLFDGTSIVEQPVQLENLAPRYVEESIKFMKTNIEEKVKPFFLYLAFSHVHQLCAPRHSECQWASTHFSRNKTKGYNATFDDAVEEMDWIAGKVFDSIRELGVEGNTLVLFTSDNGPWVAEGSCSGSKGPFLGQWLADNVEQNCTACPSEYIPAPLLPDRPRRCIYQTTGNNNNNNTNFYEVDGVHCGQDTGLGSAWESNVRMPAFVKWPGGGIQSGSKTMDMVSTLDVVPTILSIVGGSENIPSDLDGIDESDVFLGRMIDKKDGIKEKDEKVIFFWRDGFRTGPLPQPFGRFDVVAMKIGPIKIWFWTKSSHYNADEEVYHDPPLLFNIIDDPAEAYPLNHPDEVYAPLIARARILIQNHKDSIDWTYPLCLDRDTKFLPCVDEKSNCRTTTISADTTVA</sequence>
<feature type="region of interest" description="Disordered" evidence="5">
    <location>
        <begin position="66"/>
        <end position="93"/>
    </location>
</feature>
<dbReference type="AlphaFoldDB" id="A0A1E7EQV0"/>
<evidence type="ECO:0000313" key="7">
    <source>
        <dbReference type="EMBL" id="OEU08390.1"/>
    </source>
</evidence>
<protein>
    <submittedName>
        <fullName evidence="7">Alkaline phosphatase-like protein</fullName>
    </submittedName>
</protein>
<keyword evidence="8" id="KW-1185">Reference proteome</keyword>
<keyword evidence="2" id="KW-0479">Metal-binding</keyword>
<evidence type="ECO:0000313" key="8">
    <source>
        <dbReference type="Proteomes" id="UP000095751"/>
    </source>
</evidence>
<dbReference type="Pfam" id="PF00884">
    <property type="entry name" value="Sulfatase"/>
    <property type="match status" value="1"/>
</dbReference>
<dbReference type="EMBL" id="KV784381">
    <property type="protein sequence ID" value="OEU08390.1"/>
    <property type="molecule type" value="Genomic_DNA"/>
</dbReference>
<evidence type="ECO:0000256" key="1">
    <source>
        <dbReference type="ARBA" id="ARBA00008779"/>
    </source>
</evidence>
<dbReference type="PROSITE" id="PS00149">
    <property type="entry name" value="SULFATASE_2"/>
    <property type="match status" value="1"/>
</dbReference>
<evidence type="ECO:0000259" key="6">
    <source>
        <dbReference type="Pfam" id="PF00884"/>
    </source>
</evidence>
<dbReference type="GO" id="GO:0046872">
    <property type="term" value="F:metal ion binding"/>
    <property type="evidence" value="ECO:0007669"/>
    <property type="project" value="UniProtKB-KW"/>
</dbReference>
<gene>
    <name evidence="7" type="ORF">FRACYDRAFT_264698</name>
</gene>
<accession>A0A1E7EQV0</accession>
<dbReference type="InterPro" id="IPR024607">
    <property type="entry name" value="Sulfatase_CS"/>
</dbReference>
<feature type="region of interest" description="Disordered" evidence="5">
    <location>
        <begin position="120"/>
        <end position="157"/>
    </location>
</feature>
<organism evidence="7 8">
    <name type="scientific">Fragilariopsis cylindrus CCMP1102</name>
    <dbReference type="NCBI Taxonomy" id="635003"/>
    <lineage>
        <taxon>Eukaryota</taxon>
        <taxon>Sar</taxon>
        <taxon>Stramenopiles</taxon>
        <taxon>Ochrophyta</taxon>
        <taxon>Bacillariophyta</taxon>
        <taxon>Bacillariophyceae</taxon>
        <taxon>Bacillariophycidae</taxon>
        <taxon>Bacillariales</taxon>
        <taxon>Bacillariaceae</taxon>
        <taxon>Fragilariopsis</taxon>
    </lineage>
</organism>
<dbReference type="InterPro" id="IPR017850">
    <property type="entry name" value="Alkaline_phosphatase_core_sf"/>
</dbReference>
<dbReference type="KEGG" id="fcy:FRACYDRAFT_264698"/>